<feature type="compositionally biased region" description="Basic and acidic residues" evidence="1">
    <location>
        <begin position="273"/>
        <end position="285"/>
    </location>
</feature>
<feature type="transmembrane region" description="Helical" evidence="2">
    <location>
        <begin position="128"/>
        <end position="147"/>
    </location>
</feature>
<gene>
    <name evidence="3" type="ORF">CP557_15135</name>
</gene>
<feature type="region of interest" description="Disordered" evidence="1">
    <location>
        <begin position="230"/>
        <end position="308"/>
    </location>
</feature>
<proteinExistence type="predicted"/>
<dbReference type="OrthoDB" id="177865at2157"/>
<evidence type="ECO:0000256" key="2">
    <source>
        <dbReference type="SAM" id="Phobius"/>
    </source>
</evidence>
<evidence type="ECO:0000256" key="1">
    <source>
        <dbReference type="SAM" id="MobiDB-lite"/>
    </source>
</evidence>
<comment type="caution">
    <text evidence="3">The sequence shown here is derived from an EMBL/GenBank/DDBJ whole genome shotgun (WGS) entry which is preliminary data.</text>
</comment>
<evidence type="ECO:0000313" key="3">
    <source>
        <dbReference type="EMBL" id="PCR91740.1"/>
    </source>
</evidence>
<reference evidence="3 4" key="1">
    <citation type="submission" date="2017-09" db="EMBL/GenBank/DDBJ databases">
        <title>Genome sequences of Natrinema ejinorence JCM 13890T.</title>
        <authorList>
            <person name="Roh S.W."/>
            <person name="Kim Y.B."/>
            <person name="Kim J.Y."/>
        </authorList>
    </citation>
    <scope>NUCLEOTIDE SEQUENCE [LARGE SCALE GENOMIC DNA]</scope>
    <source>
        <strain evidence="3 4">JCM 13890</strain>
    </source>
</reference>
<keyword evidence="2" id="KW-0472">Membrane</keyword>
<feature type="transmembrane region" description="Helical" evidence="2">
    <location>
        <begin position="96"/>
        <end position="116"/>
    </location>
</feature>
<feature type="transmembrane region" description="Helical" evidence="2">
    <location>
        <begin position="184"/>
        <end position="203"/>
    </location>
</feature>
<name>A0A2A5QY28_9EURY</name>
<feature type="compositionally biased region" description="Basic and acidic residues" evidence="1">
    <location>
        <begin position="294"/>
        <end position="308"/>
    </location>
</feature>
<keyword evidence="2" id="KW-0812">Transmembrane</keyword>
<accession>A0A2A5QY28</accession>
<evidence type="ECO:0000313" key="4">
    <source>
        <dbReference type="Proteomes" id="UP000219689"/>
    </source>
</evidence>
<keyword evidence="4" id="KW-1185">Reference proteome</keyword>
<dbReference type="AlphaFoldDB" id="A0A2A5QY28"/>
<protein>
    <submittedName>
        <fullName evidence="3">Uncharacterized protein</fullName>
    </submittedName>
</protein>
<sequence length="308" mass="33629">MTRSRLTRLFELRRLLPLVAAVLFVLALRVPVWRITLTAPQYVDPLVVELYAHPRIGGDWQEVRGLNKYVGFYYPDPVYVEPNYEPHEKAVDVPEWVLGPVVFIGMAVVSAVVAALPSRRISKGLTALFAGSIALFGAMGALIQYRLYQAGHSLDPEAPLNGVEGFTPPLAGTYEVANISGTAWFGPGGYMMVAGVVLLAIAFRYRGSDATITETPAILRGGWHRLRERIRRRGNDDEPSPAGTGRERNPDSEEGHRLETDGGVRPDAGSEGDLQRAARADRSRPADASGDDVAPDRRPRTPPDGDPP</sequence>
<dbReference type="Proteomes" id="UP000219689">
    <property type="component" value="Unassembled WGS sequence"/>
</dbReference>
<dbReference type="RefSeq" id="WP_097380674.1">
    <property type="nucleotide sequence ID" value="NZ_NXNI01000001.1"/>
</dbReference>
<organism evidence="3 4">
    <name type="scientific">Natrinema ejinorense</name>
    <dbReference type="NCBI Taxonomy" id="373386"/>
    <lineage>
        <taxon>Archaea</taxon>
        <taxon>Methanobacteriati</taxon>
        <taxon>Methanobacteriota</taxon>
        <taxon>Stenosarchaea group</taxon>
        <taxon>Halobacteria</taxon>
        <taxon>Halobacteriales</taxon>
        <taxon>Natrialbaceae</taxon>
        <taxon>Natrinema</taxon>
    </lineage>
</organism>
<feature type="compositionally biased region" description="Basic and acidic residues" evidence="1">
    <location>
        <begin position="245"/>
        <end position="264"/>
    </location>
</feature>
<keyword evidence="2" id="KW-1133">Transmembrane helix</keyword>
<dbReference type="EMBL" id="NXNI01000001">
    <property type="protein sequence ID" value="PCR91740.1"/>
    <property type="molecule type" value="Genomic_DNA"/>
</dbReference>